<protein>
    <submittedName>
        <fullName evidence="2">Uncharacterized protein</fullName>
    </submittedName>
</protein>
<evidence type="ECO:0000313" key="2">
    <source>
        <dbReference type="EMBL" id="CAE0374560.1"/>
    </source>
</evidence>
<dbReference type="EMBL" id="HBIJ01023315">
    <property type="protein sequence ID" value="CAE0374560.1"/>
    <property type="molecule type" value="Transcribed_RNA"/>
</dbReference>
<gene>
    <name evidence="2" type="ORF">ALAG00032_LOCUS15363</name>
</gene>
<accession>A0A7S3K641</accession>
<sequence>MAALDLADNAGGATVGLSQAGASQVLSSTAGIEKPILVNCLFRSTKVYTRNADDIIALLSLCLAMVLSYLLLTLAFARRAPVFKLRWLWRCLPERMALRPRSQALLNRSHGIALVLLCVIFYSLSIIDSEIHDYAGVSQWG</sequence>
<feature type="transmembrane region" description="Helical" evidence="1">
    <location>
        <begin position="55"/>
        <end position="77"/>
    </location>
</feature>
<name>A0A7S3K641_9STRA</name>
<evidence type="ECO:0000256" key="1">
    <source>
        <dbReference type="SAM" id="Phobius"/>
    </source>
</evidence>
<keyword evidence="1" id="KW-1133">Transmembrane helix</keyword>
<proteinExistence type="predicted"/>
<keyword evidence="1" id="KW-0472">Membrane</keyword>
<reference evidence="2" key="1">
    <citation type="submission" date="2021-01" db="EMBL/GenBank/DDBJ databases">
        <authorList>
            <person name="Corre E."/>
            <person name="Pelletier E."/>
            <person name="Niang G."/>
            <person name="Scheremetjew M."/>
            <person name="Finn R."/>
            <person name="Kale V."/>
            <person name="Holt S."/>
            <person name="Cochrane G."/>
            <person name="Meng A."/>
            <person name="Brown T."/>
            <person name="Cohen L."/>
        </authorList>
    </citation>
    <scope>NUCLEOTIDE SEQUENCE</scope>
    <source>
        <strain evidence="2">CCMP1510</strain>
    </source>
</reference>
<feature type="transmembrane region" description="Helical" evidence="1">
    <location>
        <begin position="105"/>
        <end position="127"/>
    </location>
</feature>
<keyword evidence="1" id="KW-0812">Transmembrane</keyword>
<organism evidence="2">
    <name type="scientific">Aureoumbra lagunensis</name>
    <dbReference type="NCBI Taxonomy" id="44058"/>
    <lineage>
        <taxon>Eukaryota</taxon>
        <taxon>Sar</taxon>
        <taxon>Stramenopiles</taxon>
        <taxon>Ochrophyta</taxon>
        <taxon>Pelagophyceae</taxon>
        <taxon>Pelagomonadales</taxon>
        <taxon>Aureoumbra</taxon>
    </lineage>
</organism>
<dbReference type="AlphaFoldDB" id="A0A7S3K641"/>